<protein>
    <recommendedName>
        <fullName evidence="3">Diguanylate cyclase/phosphodiesterase</fullName>
    </recommendedName>
</protein>
<dbReference type="KEGG" id="rpm:RSPPHO_01804"/>
<evidence type="ECO:0008006" key="3">
    <source>
        <dbReference type="Google" id="ProtNLM"/>
    </source>
</evidence>
<dbReference type="AlphaFoldDB" id="H6SKB5"/>
<dbReference type="HOGENOM" id="CLU_570854_0_0_5"/>
<dbReference type="STRING" id="1150469.RSPPHO_01804"/>
<dbReference type="EMBL" id="HE663493">
    <property type="protein sequence ID" value="CCG08430.1"/>
    <property type="molecule type" value="Genomic_DNA"/>
</dbReference>
<keyword evidence="2" id="KW-1185">Reference proteome</keyword>
<reference evidence="1 2" key="1">
    <citation type="submission" date="2012-02" db="EMBL/GenBank/DDBJ databases">
        <title>Shotgun genome sequence of Phaeospirillum photometricum DSM 122.</title>
        <authorList>
            <person name="Duquesne K."/>
            <person name="Sturgis J."/>
        </authorList>
    </citation>
    <scope>NUCLEOTIDE SEQUENCE [LARGE SCALE GENOMIC DNA]</scope>
    <source>
        <strain evidence="2">DSM122</strain>
    </source>
</reference>
<dbReference type="SUPFAM" id="SSF55073">
    <property type="entry name" value="Nucleotide cyclase"/>
    <property type="match status" value="1"/>
</dbReference>
<gene>
    <name evidence="1" type="ORF">RSPPHO_01804</name>
</gene>
<dbReference type="eggNOG" id="COG3706">
    <property type="taxonomic scope" value="Bacteria"/>
</dbReference>
<accession>H6SKB5</accession>
<proteinExistence type="predicted"/>
<organism evidence="1 2">
    <name type="scientific">Pararhodospirillum photometricum DSM 122</name>
    <dbReference type="NCBI Taxonomy" id="1150469"/>
    <lineage>
        <taxon>Bacteria</taxon>
        <taxon>Pseudomonadati</taxon>
        <taxon>Pseudomonadota</taxon>
        <taxon>Alphaproteobacteria</taxon>
        <taxon>Rhodospirillales</taxon>
        <taxon>Rhodospirillaceae</taxon>
        <taxon>Pararhodospirillum</taxon>
    </lineage>
</organism>
<sequence>MGMADKAGKSDSAGRSGASGGFVTWLATRLRHVAEKLAPATEEASAEAARPLMARASSPHMALDDLLKAYLTDRGDSAVSKLHVISLDEMKQAFGDDWHRLSRKAMMITEGILRQHLGEHDYYCRQDDDSYLVLLPGLGMQAAATRIQGITEVVRRRLLGEQADNLRGFGVKAAVVTLSELMEQGTIPSLENITRILDERLPDEIGVRTLRRRGETGPITPQARVYESLDVRFRPVWNPASQLVFAFQIQPYRTTDYGVFAGQWTLNGGYLDPLGIEVDKKVIAEAIKASKTLKGDKTTPVIVLPLHFKSFTGQARNDMFSLLSKLLDHGKREHVAFELVGLLDSLPASRLPQIVSALGRLARFVAVRAVPDQFDHLRGTLNEVRLLGIDLNDISRHGADTASRSRVLAAFARFAREQGVSTYAWDLRTLDEVRLAMDLGFGNLGGLAVAPEMTEPRAIYELGVERVARPKTL</sequence>
<evidence type="ECO:0000313" key="1">
    <source>
        <dbReference type="EMBL" id="CCG08430.1"/>
    </source>
</evidence>
<evidence type="ECO:0000313" key="2">
    <source>
        <dbReference type="Proteomes" id="UP000033220"/>
    </source>
</evidence>
<dbReference type="PATRIC" id="fig|1150469.3.peg.2028"/>
<name>H6SKB5_PARPM</name>
<dbReference type="InterPro" id="IPR029787">
    <property type="entry name" value="Nucleotide_cyclase"/>
</dbReference>
<dbReference type="Proteomes" id="UP000033220">
    <property type="component" value="Chromosome DSM 122"/>
</dbReference>